<dbReference type="AlphaFoldDB" id="A0A1J9R496"/>
<protein>
    <submittedName>
        <fullName evidence="4">Fungal specific transcription factor domain protein</fullName>
    </submittedName>
</protein>
<dbReference type="PANTHER" id="PTHR46910:SF25">
    <property type="entry name" value="ABC-TRANSPORTER-REGULATING TRANSCRIPTION FACTOR"/>
    <property type="match status" value="1"/>
</dbReference>
<keyword evidence="1" id="KW-0539">Nucleus</keyword>
<dbReference type="GO" id="GO:0003677">
    <property type="term" value="F:DNA binding"/>
    <property type="evidence" value="ECO:0007669"/>
    <property type="project" value="InterPro"/>
</dbReference>
<evidence type="ECO:0000313" key="4">
    <source>
        <dbReference type="EMBL" id="OJD35424.1"/>
    </source>
</evidence>
<dbReference type="InterPro" id="IPR050987">
    <property type="entry name" value="AtrR-like"/>
</dbReference>
<dbReference type="SMART" id="SM00906">
    <property type="entry name" value="Fungal_trans"/>
    <property type="match status" value="1"/>
</dbReference>
<evidence type="ECO:0000256" key="2">
    <source>
        <dbReference type="SAM" id="MobiDB-lite"/>
    </source>
</evidence>
<feature type="region of interest" description="Disordered" evidence="2">
    <location>
        <begin position="428"/>
        <end position="484"/>
    </location>
</feature>
<dbReference type="InterPro" id="IPR007219">
    <property type="entry name" value="XnlR_reg_dom"/>
</dbReference>
<dbReference type="CDD" id="cd12148">
    <property type="entry name" value="fungal_TF_MHR"/>
    <property type="match status" value="1"/>
</dbReference>
<keyword evidence="5" id="KW-1185">Reference proteome</keyword>
<proteinExistence type="predicted"/>
<evidence type="ECO:0000313" key="5">
    <source>
        <dbReference type="Proteomes" id="UP000183809"/>
    </source>
</evidence>
<dbReference type="Pfam" id="PF04082">
    <property type="entry name" value="Fungal_trans"/>
    <property type="match status" value="1"/>
</dbReference>
<feature type="region of interest" description="Disordered" evidence="2">
    <location>
        <begin position="535"/>
        <end position="556"/>
    </location>
</feature>
<dbReference type="GO" id="GO:0006351">
    <property type="term" value="P:DNA-templated transcription"/>
    <property type="evidence" value="ECO:0007669"/>
    <property type="project" value="InterPro"/>
</dbReference>
<dbReference type="OrthoDB" id="2123952at2759"/>
<feature type="region of interest" description="Disordered" evidence="2">
    <location>
        <begin position="679"/>
        <end position="708"/>
    </location>
</feature>
<sequence>MDRLTDQFDGGSGAGSSRCSFDESFFAASASAAGDSNVVVPPHQLRASAAAAVGSDDYVKALESRLDRVESLIKASGILDGKQAAPDVAGHVDYDVDIDALLADAGESADSDLSRGGTNKSQDFWKHAIWQTRRPRWISDIIEDVVTRSLGPPVSLSARENHVDARRFSQYAQLPPMEDVLSLVADFFAGVNNLLPLYHEHTFMQHLYENLSRPAESAGWLASINTVLALGHISRLRTTFISQEQEREAWKYMKNAMAIQSELPALDFDLLSVQALIGMTIFMLLTSCNSQMPSMMLATAIRVAQGIGLHVDCNDPRMSEMDKEQRRRVFWISYIFDRELSIRTGRAPIIQDATDMSISLPTDNPSDGGIGHIGPFNMFRARCTFAQIQGKIYKQLYSDHAWAQPRRDVVLDAITALDAELEAWRQHIPPDLRPGGTGPSPSSSYPSSSSSSSSSSPSCSCSSPSSPSATSTTSTTTSPSSRPLLPPLPAPYDSSILVLHFCYWYAFSLLHRRYAICISVTRDWPAAPASVPPLLHPPHPSHSHHSDPIVSPTTPGAHVTASARAMVHLLQCHPPTAKGTRWYLLYYCAAALVNLFGEVVDRATATTTATTATATTATTGGGGGEDAEVQGDLARMRDVLGFMAVVCEEDNRDARHIFGLCGKMEAIAVGCVGRAKAERKKEGQEGEGEEVAAAANGGDGGDREEGGRRWWRDEEVVAIQRQMRVHGRFFSPVDV</sequence>
<comment type="caution">
    <text evidence="4">The sequence shown here is derived from an EMBL/GenBank/DDBJ whole genome shotgun (WGS) entry which is preliminary data.</text>
</comment>
<organism evidence="4 5">
    <name type="scientific">Diplodia corticola</name>
    <dbReference type="NCBI Taxonomy" id="236234"/>
    <lineage>
        <taxon>Eukaryota</taxon>
        <taxon>Fungi</taxon>
        <taxon>Dikarya</taxon>
        <taxon>Ascomycota</taxon>
        <taxon>Pezizomycotina</taxon>
        <taxon>Dothideomycetes</taxon>
        <taxon>Dothideomycetes incertae sedis</taxon>
        <taxon>Botryosphaeriales</taxon>
        <taxon>Botryosphaeriaceae</taxon>
        <taxon>Diplodia</taxon>
    </lineage>
</organism>
<dbReference type="GO" id="GO:0008270">
    <property type="term" value="F:zinc ion binding"/>
    <property type="evidence" value="ECO:0007669"/>
    <property type="project" value="InterPro"/>
</dbReference>
<dbReference type="PANTHER" id="PTHR46910">
    <property type="entry name" value="TRANSCRIPTION FACTOR PDR1"/>
    <property type="match status" value="1"/>
</dbReference>
<evidence type="ECO:0000256" key="1">
    <source>
        <dbReference type="ARBA" id="ARBA00023242"/>
    </source>
</evidence>
<dbReference type="EMBL" id="MNUE01000017">
    <property type="protein sequence ID" value="OJD35424.1"/>
    <property type="molecule type" value="Genomic_DNA"/>
</dbReference>
<evidence type="ECO:0000259" key="3">
    <source>
        <dbReference type="SMART" id="SM00906"/>
    </source>
</evidence>
<name>A0A1J9R496_9PEZI</name>
<feature type="domain" description="Xylanolytic transcriptional activator regulatory" evidence="3">
    <location>
        <begin position="293"/>
        <end position="367"/>
    </location>
</feature>
<reference evidence="4 5" key="1">
    <citation type="submission" date="2016-10" db="EMBL/GenBank/DDBJ databases">
        <title>Proteomics and genomics reveal pathogen-plant mechanisms compatible with a hemibiotrophic lifestyle of Diplodia corticola.</title>
        <authorList>
            <person name="Fernandes I."/>
            <person name="De Jonge R."/>
            <person name="Van De Peer Y."/>
            <person name="Devreese B."/>
            <person name="Alves A."/>
            <person name="Esteves A.C."/>
        </authorList>
    </citation>
    <scope>NUCLEOTIDE SEQUENCE [LARGE SCALE GENOMIC DNA]</scope>
    <source>
        <strain evidence="4 5">CBS 112549</strain>
    </source>
</reference>
<accession>A0A1J9R496</accession>
<dbReference type="GO" id="GO:0003700">
    <property type="term" value="F:DNA-binding transcription factor activity"/>
    <property type="evidence" value="ECO:0007669"/>
    <property type="project" value="InterPro"/>
</dbReference>
<dbReference type="STRING" id="236234.A0A1J9R496"/>
<gene>
    <name evidence="4" type="ORF">BKCO1_1700092</name>
</gene>
<dbReference type="RefSeq" id="XP_020131684.1">
    <property type="nucleotide sequence ID" value="XM_020271710.1"/>
</dbReference>
<feature type="compositionally biased region" description="Low complexity" evidence="2">
    <location>
        <begin position="439"/>
        <end position="483"/>
    </location>
</feature>
<dbReference type="GeneID" id="31011969"/>
<dbReference type="Proteomes" id="UP000183809">
    <property type="component" value="Unassembled WGS sequence"/>
</dbReference>